<dbReference type="AlphaFoldDB" id="A0A318JEA6"/>
<keyword evidence="5" id="KW-1185">Reference proteome</keyword>
<dbReference type="Pfam" id="PF08378">
    <property type="entry name" value="NERD"/>
    <property type="match status" value="1"/>
</dbReference>
<dbReference type="Proteomes" id="UP000248395">
    <property type="component" value="Unassembled WGS sequence"/>
</dbReference>
<protein>
    <recommendedName>
        <fullName evidence="1">DNA 3'-5' helicase II</fullName>
    </recommendedName>
</protein>
<keyword evidence="4" id="KW-0347">Helicase</keyword>
<dbReference type="Pfam" id="PF13245">
    <property type="entry name" value="AAA_19"/>
    <property type="match status" value="1"/>
</dbReference>
<dbReference type="EMBL" id="QJKC01000034">
    <property type="protein sequence ID" value="PXX38622.1"/>
    <property type="molecule type" value="Genomic_DNA"/>
</dbReference>
<proteinExistence type="predicted"/>
<keyword evidence="4" id="KW-0547">Nucleotide-binding</keyword>
<evidence type="ECO:0000259" key="3">
    <source>
        <dbReference type="Pfam" id="PF13538"/>
    </source>
</evidence>
<dbReference type="SUPFAM" id="SSF52540">
    <property type="entry name" value="P-loop containing nucleoside triphosphate hydrolases"/>
    <property type="match status" value="1"/>
</dbReference>
<evidence type="ECO:0000256" key="1">
    <source>
        <dbReference type="ARBA" id="ARBA00034923"/>
    </source>
</evidence>
<keyword evidence="4" id="KW-0378">Hydrolase</keyword>
<gene>
    <name evidence="4" type="ORF">DFR38_1347</name>
</gene>
<dbReference type="InterPro" id="IPR027785">
    <property type="entry name" value="UvrD-like_helicase_C"/>
</dbReference>
<dbReference type="RefSeq" id="WP_059287266.1">
    <property type="nucleotide sequence ID" value="NZ_LNQU01000179.1"/>
</dbReference>
<dbReference type="InterPro" id="IPR027417">
    <property type="entry name" value="P-loop_NTPase"/>
</dbReference>
<dbReference type="GO" id="GO:0003677">
    <property type="term" value="F:DNA binding"/>
    <property type="evidence" value="ECO:0007669"/>
    <property type="project" value="InterPro"/>
</dbReference>
<dbReference type="GO" id="GO:0005524">
    <property type="term" value="F:ATP binding"/>
    <property type="evidence" value="ECO:0007669"/>
    <property type="project" value="InterPro"/>
</dbReference>
<evidence type="ECO:0000259" key="2">
    <source>
        <dbReference type="Pfam" id="PF08378"/>
    </source>
</evidence>
<name>A0A318JEA6_9NEIS</name>
<accession>A0A318JEA6</accession>
<dbReference type="Gene3D" id="3.40.50.300">
    <property type="entry name" value="P-loop containing nucleotide triphosphate hydrolases"/>
    <property type="match status" value="1"/>
</dbReference>
<organism evidence="4 5">
    <name type="scientific">Aquitalea magnusonii</name>
    <dbReference type="NCBI Taxonomy" id="332411"/>
    <lineage>
        <taxon>Bacteria</taxon>
        <taxon>Pseudomonadati</taxon>
        <taxon>Pseudomonadota</taxon>
        <taxon>Betaproteobacteria</taxon>
        <taxon>Neisseriales</taxon>
        <taxon>Chromobacteriaceae</taxon>
        <taxon>Aquitalea</taxon>
    </lineage>
</organism>
<dbReference type="InterPro" id="IPR011528">
    <property type="entry name" value="NERD"/>
</dbReference>
<dbReference type="OrthoDB" id="393237at2"/>
<feature type="domain" description="UvrD-like helicase C-terminal" evidence="3">
    <location>
        <begin position="481"/>
        <end position="526"/>
    </location>
</feature>
<keyword evidence="4" id="KW-0067">ATP-binding</keyword>
<comment type="caution">
    <text evidence="4">The sequence shown here is derived from an EMBL/GenBank/DDBJ whole genome shotgun (WGS) entry which is preliminary data.</text>
</comment>
<reference evidence="4 5" key="1">
    <citation type="submission" date="2018-05" db="EMBL/GenBank/DDBJ databases">
        <title>Genomic Encyclopedia of Type Strains, Phase IV (KMG-IV): sequencing the most valuable type-strain genomes for metagenomic binning, comparative biology and taxonomic classification.</title>
        <authorList>
            <person name="Goeker M."/>
        </authorList>
    </citation>
    <scope>NUCLEOTIDE SEQUENCE [LARGE SCALE GENOMIC DNA]</scope>
    <source>
        <strain evidence="4 5">DSM 25134</strain>
    </source>
</reference>
<feature type="domain" description="NERD" evidence="2">
    <location>
        <begin position="17"/>
        <end position="126"/>
    </location>
</feature>
<evidence type="ECO:0000313" key="5">
    <source>
        <dbReference type="Proteomes" id="UP000248395"/>
    </source>
</evidence>
<dbReference type="PANTHER" id="PTHR11070">
    <property type="entry name" value="UVRD / RECB / PCRA DNA HELICASE FAMILY MEMBER"/>
    <property type="match status" value="1"/>
</dbReference>
<dbReference type="InterPro" id="IPR000212">
    <property type="entry name" value="DNA_helicase_UvrD/REP"/>
</dbReference>
<dbReference type="Pfam" id="PF13538">
    <property type="entry name" value="UvrD_C_2"/>
    <property type="match status" value="1"/>
</dbReference>
<evidence type="ECO:0000313" key="4">
    <source>
        <dbReference type="EMBL" id="PXX38622.1"/>
    </source>
</evidence>
<dbReference type="PANTHER" id="PTHR11070:SF2">
    <property type="entry name" value="ATP-DEPENDENT DNA HELICASE SRS2"/>
    <property type="match status" value="1"/>
</dbReference>
<sequence>MATLLPDLSGNTRNSIGYRREMDVLELLQKTLPDGYTIFHNVEWHSLYEERDCHGEIDLIIMNRAGDLLLVEVKAGVLNVCEEKLLKDYGTRQRDVAAQVKVQYGAMRQLLAKAELNASVSNCLVLPDFHLTASRIVGIPRERIYDSQDYPNLPARITQLLPLGLPSSTADQVRAFLSNQLDLQPDIASLQGQLQQTIKGLADGLATWVPRIQAPSRRYRIQATAGSGKTQLAIALLQEAKQKGLSARYVCFNRPLAEQMSRIAPEQCSTFHALCIEAYRKQHPAPDFQDPATFQQAEQHYLQELAKQQGNLDLLILDEAQDLQPEWLNGLTTLLSPMGRLYLLEDTDQCLYGRPPYQLADAVEISCMDNFRSPQMVCRAINAFGLAKDTIKSKSPWRGELPAFYLYDGSEEDLLQKTEDAIQAQCAQGHDITNIAVLSTKGIHHSRLLRQDTLAGYSTKRYTGQFAEDGQAKWTKGLLLLDSVYRFKGQSANAVILTEIDFAELSRSERAKLFVGMTRGLLSVSLVLTHAAAEQLAANMQGSA</sequence>
<dbReference type="GO" id="GO:0000725">
    <property type="term" value="P:recombinational repair"/>
    <property type="evidence" value="ECO:0007669"/>
    <property type="project" value="TreeGrafter"/>
</dbReference>
<dbReference type="GO" id="GO:0043138">
    <property type="term" value="F:3'-5' DNA helicase activity"/>
    <property type="evidence" value="ECO:0007669"/>
    <property type="project" value="TreeGrafter"/>
</dbReference>